<name>A0AAD7LWH4_QUISA</name>
<dbReference type="Gene3D" id="2.40.50.690">
    <property type="match status" value="1"/>
</dbReference>
<dbReference type="GO" id="GO:0000956">
    <property type="term" value="P:nuclear-transcribed mRNA catabolic process"/>
    <property type="evidence" value="ECO:0007669"/>
    <property type="project" value="UniProtKB-UniRule"/>
</dbReference>
<dbReference type="Proteomes" id="UP001163823">
    <property type="component" value="Chromosome 6"/>
</dbReference>
<dbReference type="GO" id="GO:1990074">
    <property type="term" value="P:polyuridylation-dependent mRNA catabolic process"/>
    <property type="evidence" value="ECO:0007669"/>
    <property type="project" value="UniProtKB-UniRule"/>
</dbReference>
<evidence type="ECO:0000259" key="7">
    <source>
        <dbReference type="SMART" id="SM00955"/>
    </source>
</evidence>
<comment type="caution">
    <text evidence="5">Lacks conserved residue(s) required for the propagation of feature annotation.</text>
</comment>
<accession>A0AAD7LWH4</accession>
<dbReference type="AlphaFoldDB" id="A0AAD7LWH4"/>
<dbReference type="InterPro" id="IPR028591">
    <property type="entry name" value="DIS3L2"/>
</dbReference>
<keyword evidence="2 5" id="KW-0479">Metal-binding</keyword>
<dbReference type="InterPro" id="IPR050180">
    <property type="entry name" value="RNR_Ribonuclease"/>
</dbReference>
<dbReference type="Gene3D" id="2.40.50.700">
    <property type="match status" value="1"/>
</dbReference>
<keyword evidence="5 8" id="KW-0269">Exonuclease</keyword>
<feature type="region of interest" description="Disordered" evidence="6">
    <location>
        <begin position="1"/>
        <end position="62"/>
    </location>
</feature>
<feature type="compositionally biased region" description="Low complexity" evidence="6">
    <location>
        <begin position="32"/>
        <end position="52"/>
    </location>
</feature>
<dbReference type="InterPro" id="IPR012340">
    <property type="entry name" value="NA-bd_OB-fold"/>
</dbReference>
<dbReference type="GO" id="GO:0046872">
    <property type="term" value="F:metal ion binding"/>
    <property type="evidence" value="ECO:0007669"/>
    <property type="project" value="UniProtKB-KW"/>
</dbReference>
<dbReference type="InterPro" id="IPR041505">
    <property type="entry name" value="Dis3_CSD2"/>
</dbReference>
<evidence type="ECO:0000256" key="3">
    <source>
        <dbReference type="ARBA" id="ARBA00022842"/>
    </source>
</evidence>
<evidence type="ECO:0000256" key="6">
    <source>
        <dbReference type="SAM" id="MobiDB-lite"/>
    </source>
</evidence>
<dbReference type="Pfam" id="PF00773">
    <property type="entry name" value="RNB"/>
    <property type="match status" value="1"/>
</dbReference>
<feature type="compositionally biased region" description="Basic and acidic residues" evidence="6">
    <location>
        <begin position="9"/>
        <end position="19"/>
    </location>
</feature>
<keyword evidence="1 5" id="KW-0963">Cytoplasm</keyword>
<dbReference type="Pfam" id="PF17849">
    <property type="entry name" value="OB_Dis3"/>
    <property type="match status" value="1"/>
</dbReference>
<dbReference type="GO" id="GO:0000175">
    <property type="term" value="F:3'-5'-RNA exonuclease activity"/>
    <property type="evidence" value="ECO:0007669"/>
    <property type="project" value="UniProtKB-UniRule"/>
</dbReference>
<dbReference type="GO" id="GO:0000932">
    <property type="term" value="C:P-body"/>
    <property type="evidence" value="ECO:0007669"/>
    <property type="project" value="UniProtKB-SubCell"/>
</dbReference>
<proteinExistence type="inferred from homology"/>
<keyword evidence="5" id="KW-0378">Hydrolase</keyword>
<feature type="region of interest" description="Disordered" evidence="6">
    <location>
        <begin position="270"/>
        <end position="292"/>
    </location>
</feature>
<keyword evidence="5" id="KW-0540">Nuclease</keyword>
<dbReference type="InterPro" id="IPR001900">
    <property type="entry name" value="RNase_II/R"/>
</dbReference>
<sequence>MKSAVEQSVVERVDDGDKEKKKKRRSNRRSKQNSASTASSNVNSSFSNTSSNQPGFDMHSLNEQGLSTASDVAFNSMPPMHINELADTLEVQNMQIHGQGVFSSSCHEPISCGTSTDKYALPYHQIGVCAQRSYFSPHWSMDAVNKALEKGDVFKALFHVNAHNRLEAYCKIDGVPTDVLVSGIPAQNRAVEGDIVAIKVDPLTSWTRTKGPNLVSDNSAPVEDSSSLLENNEMASDSCKSKAKGKVDDNHEDGHYRNCHTPEKGYYFEESTSQSETSGLNPTGLAIHNGLNGNHSSASNSLHISSCGGQNEVINALEKLCFVISTFPSKRPTGRVVAVIEKSPRRDAVVGYLNVKQWIYYKDFNKKEGKKNTNLVAEHEYIQLVPSDPKFPKMMVLVRDFPDYIKKRLQNGNLTVEMDLVAAQIDDWPEECHVPQARILHIFGRGSEVEPHIDAILFQNAICSEEFSPEALLCLPHIPWEVPPKGTPKVGIHIADVSYFVVPDTALDIEAQTRSTSVYMSQRKLSMLPAPLSENVGSLNPGVDRLAISMFLDIDHIGNVVDRWIGRTVIQSCCKLSYDHAQNIIDGVNDVETSNFSDNYYPQMHGHFEWSDVVRSVKGLYKISKSLKEKRFIDGALRLDSTKVAFLFDEYGNPYDSMLCEQKESNFLVEEFMLLANRTAAEVICRAFPDSALLRRHPEPNIRKLRELEAFCLKHGLELDTSSSGRFHQSLERIREKLKGDSVLFDILISYATRPMQLASYFCSGDLKGSENYWGHYALALPLYTHFTAPLRRYPDIVVHRTLAAAIEAEELYLKNRNSLEGKAALSAAALKHKVPGTELLADVAAYCNERKLASRHVKDACDKLYTWLLLKKKEVLLSEARVLGLGPRFMSIYIQKLAIERRIYYDEVEGLTVEWLDATTTLVLSMCANKRAFRRGSPGKWRPLEDVALVASPCDLTFEKNGSNEFGEANAGDAGVAILDRKSSIKYDILDKEIDPAVFPLTVRLLSTIPVALHAVGGDDGPLDIGVRLFMTSYNR</sequence>
<evidence type="ECO:0000256" key="4">
    <source>
        <dbReference type="ARBA" id="ARBA00022884"/>
    </source>
</evidence>
<keyword evidence="4 5" id="KW-0694">RNA-binding</keyword>
<feature type="domain" description="RNB" evidence="7">
    <location>
        <begin position="449"/>
        <end position="809"/>
    </location>
</feature>
<dbReference type="EC" id="3.1.13.-" evidence="5"/>
<keyword evidence="5" id="KW-0464">Manganese</keyword>
<keyword evidence="3 5" id="KW-0460">Magnesium</keyword>
<comment type="cofactor">
    <cofactor evidence="5">
        <name>Mg(2+)</name>
        <dbReference type="ChEBI" id="CHEBI:18420"/>
    </cofactor>
    <cofactor evidence="5">
        <name>Mn(2+)</name>
        <dbReference type="ChEBI" id="CHEBI:29035"/>
    </cofactor>
</comment>
<comment type="function">
    <text evidence="5">3'-5'-exoribonuclease that specifically recognizes RNAs polyuridylated at their 3' end and mediates their degradation. Component of an exosome-independent RNA degradation pathway that mediates degradation of cytoplasmic mRNAs that have been deadenylated and subsequently uridylated at their 3'.</text>
</comment>
<dbReference type="InterPro" id="IPR022966">
    <property type="entry name" value="RNase_II/R_CS"/>
</dbReference>
<comment type="caution">
    <text evidence="8">The sequence shown here is derived from an EMBL/GenBank/DDBJ whole genome shotgun (WGS) entry which is preliminary data.</text>
</comment>
<feature type="compositionally biased region" description="Basic residues" evidence="6">
    <location>
        <begin position="20"/>
        <end position="31"/>
    </location>
</feature>
<dbReference type="GO" id="GO:0003723">
    <property type="term" value="F:RNA binding"/>
    <property type="evidence" value="ECO:0007669"/>
    <property type="project" value="UniProtKB-KW"/>
</dbReference>
<gene>
    <name evidence="8" type="ORF">O6P43_015212</name>
</gene>
<evidence type="ECO:0000256" key="2">
    <source>
        <dbReference type="ARBA" id="ARBA00022723"/>
    </source>
</evidence>
<evidence type="ECO:0000256" key="1">
    <source>
        <dbReference type="ARBA" id="ARBA00022490"/>
    </source>
</evidence>
<dbReference type="PANTHER" id="PTHR23355:SF9">
    <property type="entry name" value="DIS3-LIKE EXONUCLEASE 2"/>
    <property type="match status" value="1"/>
</dbReference>
<evidence type="ECO:0000313" key="8">
    <source>
        <dbReference type="EMBL" id="KAJ7965601.1"/>
    </source>
</evidence>
<dbReference type="SUPFAM" id="SSF50249">
    <property type="entry name" value="Nucleic acid-binding proteins"/>
    <property type="match status" value="3"/>
</dbReference>
<dbReference type="FunFam" id="2.40.50.690:FF:000007">
    <property type="entry name" value="DIS3-like exonuclease 2"/>
    <property type="match status" value="1"/>
</dbReference>
<feature type="compositionally biased region" description="Basic and acidic residues" evidence="6">
    <location>
        <begin position="245"/>
        <end position="258"/>
    </location>
</feature>
<evidence type="ECO:0000313" key="9">
    <source>
        <dbReference type="Proteomes" id="UP001163823"/>
    </source>
</evidence>
<dbReference type="PANTHER" id="PTHR23355">
    <property type="entry name" value="RIBONUCLEASE"/>
    <property type="match status" value="1"/>
</dbReference>
<organism evidence="8 9">
    <name type="scientific">Quillaja saponaria</name>
    <name type="common">Soap bark tree</name>
    <dbReference type="NCBI Taxonomy" id="32244"/>
    <lineage>
        <taxon>Eukaryota</taxon>
        <taxon>Viridiplantae</taxon>
        <taxon>Streptophyta</taxon>
        <taxon>Embryophyta</taxon>
        <taxon>Tracheophyta</taxon>
        <taxon>Spermatophyta</taxon>
        <taxon>Magnoliopsida</taxon>
        <taxon>eudicotyledons</taxon>
        <taxon>Gunneridae</taxon>
        <taxon>Pentapetalae</taxon>
        <taxon>rosids</taxon>
        <taxon>fabids</taxon>
        <taxon>Fabales</taxon>
        <taxon>Quillajaceae</taxon>
        <taxon>Quillaja</taxon>
    </lineage>
</organism>
<dbReference type="SMART" id="SM00955">
    <property type="entry name" value="RNB"/>
    <property type="match status" value="1"/>
</dbReference>
<feature type="compositionally biased region" description="Polar residues" evidence="6">
    <location>
        <begin position="209"/>
        <end position="235"/>
    </location>
</feature>
<dbReference type="EMBL" id="JARAOO010000006">
    <property type="protein sequence ID" value="KAJ7965601.1"/>
    <property type="molecule type" value="Genomic_DNA"/>
</dbReference>
<protein>
    <recommendedName>
        <fullName evidence="5">DIS3-like exonuclease 2</fullName>
        <ecNumber evidence="5">3.1.13.-</ecNumber>
    </recommendedName>
</protein>
<feature type="region of interest" description="Disordered" evidence="6">
    <location>
        <begin position="209"/>
        <end position="258"/>
    </location>
</feature>
<reference evidence="8" key="1">
    <citation type="journal article" date="2023" name="Science">
        <title>Elucidation of the pathway for biosynthesis of saponin adjuvants from the soapbark tree.</title>
        <authorList>
            <person name="Reed J."/>
            <person name="Orme A."/>
            <person name="El-Demerdash A."/>
            <person name="Owen C."/>
            <person name="Martin L.B.B."/>
            <person name="Misra R.C."/>
            <person name="Kikuchi S."/>
            <person name="Rejzek M."/>
            <person name="Martin A.C."/>
            <person name="Harkess A."/>
            <person name="Leebens-Mack J."/>
            <person name="Louveau T."/>
            <person name="Stephenson M.J."/>
            <person name="Osbourn A."/>
        </authorList>
    </citation>
    <scope>NUCLEOTIDE SEQUENCE</scope>
    <source>
        <strain evidence="8">S10</strain>
    </source>
</reference>
<dbReference type="KEGG" id="qsa:O6P43_015212"/>
<evidence type="ECO:0000256" key="5">
    <source>
        <dbReference type="HAMAP-Rule" id="MF_03045"/>
    </source>
</evidence>
<dbReference type="HAMAP" id="MF_03045">
    <property type="entry name" value="DIS3L2"/>
    <property type="match status" value="1"/>
</dbReference>
<keyword evidence="9" id="KW-1185">Reference proteome</keyword>
<comment type="similarity">
    <text evidence="5">Belongs to the RNR ribonuclease family. DIS3L2 subfamily.</text>
</comment>
<feature type="compositionally biased region" description="Polar residues" evidence="6">
    <location>
        <begin position="270"/>
        <end position="281"/>
    </location>
</feature>
<comment type="subcellular location">
    <subcellularLocation>
        <location evidence="5">Cytoplasm</location>
    </subcellularLocation>
    <subcellularLocation>
        <location evidence="5">Cytoplasm</location>
        <location evidence="5">P-body</location>
    </subcellularLocation>
</comment>
<dbReference type="PROSITE" id="PS01175">
    <property type="entry name" value="RIBONUCLEASE_II"/>
    <property type="match status" value="1"/>
</dbReference>